<organism evidence="1 2">
    <name type="scientific">Mariniflexile soesokkakense</name>
    <dbReference type="NCBI Taxonomy" id="1343160"/>
    <lineage>
        <taxon>Bacteria</taxon>
        <taxon>Pseudomonadati</taxon>
        <taxon>Bacteroidota</taxon>
        <taxon>Flavobacteriia</taxon>
        <taxon>Flavobacteriales</taxon>
        <taxon>Flavobacteriaceae</taxon>
        <taxon>Mariniflexile</taxon>
    </lineage>
</organism>
<comment type="caution">
    <text evidence="1">The sequence shown here is derived from an EMBL/GenBank/DDBJ whole genome shotgun (WGS) entry which is preliminary data.</text>
</comment>
<reference evidence="1 2" key="1">
    <citation type="submission" date="2024-01" db="EMBL/GenBank/DDBJ databases">
        <title>Mariniflexile litorale sp. nov., isolated from the shallow sediments of the Sea of Japan.</title>
        <authorList>
            <person name="Romanenko L."/>
            <person name="Bystritskaya E."/>
            <person name="Isaeva M."/>
        </authorList>
    </citation>
    <scope>NUCLEOTIDE SEQUENCE [LARGE SCALE GENOMIC DNA]</scope>
    <source>
        <strain evidence="1 2">KCTC 32427</strain>
    </source>
</reference>
<dbReference type="EMBL" id="JAZHYP010000002">
    <property type="protein sequence ID" value="MEN3323023.1"/>
    <property type="molecule type" value="Genomic_DNA"/>
</dbReference>
<dbReference type="Proteomes" id="UP001416393">
    <property type="component" value="Unassembled WGS sequence"/>
</dbReference>
<evidence type="ECO:0000313" key="1">
    <source>
        <dbReference type="EMBL" id="MEN3323023.1"/>
    </source>
</evidence>
<accession>A0ABV0A886</accession>
<name>A0ABV0A886_9FLAO</name>
<gene>
    <name evidence="1" type="ORF">VP395_04740</name>
</gene>
<sequence>MKVFVLTLLFCIGIYILTKATLTPSFGEVSNTMNKLNCTPPYAVKTNSSHQESCCIILDRTSIILKQNARQEAQN</sequence>
<dbReference type="RefSeq" id="WP_346240588.1">
    <property type="nucleotide sequence ID" value="NZ_JAZHYP010000002.1"/>
</dbReference>
<protein>
    <submittedName>
        <fullName evidence="1">Uncharacterized protein</fullName>
    </submittedName>
</protein>
<proteinExistence type="predicted"/>
<evidence type="ECO:0000313" key="2">
    <source>
        <dbReference type="Proteomes" id="UP001416393"/>
    </source>
</evidence>
<keyword evidence="2" id="KW-1185">Reference proteome</keyword>